<dbReference type="OrthoDB" id="975025at2"/>
<evidence type="ECO:0000313" key="7">
    <source>
        <dbReference type="Proteomes" id="UP000298517"/>
    </source>
</evidence>
<dbReference type="RefSeq" id="WP_134246551.1">
    <property type="nucleotide sequence ID" value="NZ_SNQI01000001.1"/>
</dbReference>
<evidence type="ECO:0000256" key="2">
    <source>
        <dbReference type="ARBA" id="ARBA00022723"/>
    </source>
</evidence>
<keyword evidence="3" id="KW-0378">Hydrolase</keyword>
<dbReference type="PANTHER" id="PTHR42693:SF33">
    <property type="entry name" value="ARYLSULFATASE"/>
    <property type="match status" value="1"/>
</dbReference>
<dbReference type="EMBL" id="SNQI01000001">
    <property type="protein sequence ID" value="TEW76539.1"/>
    <property type="molecule type" value="Genomic_DNA"/>
</dbReference>
<dbReference type="PROSITE" id="PS51257">
    <property type="entry name" value="PROKAR_LIPOPROTEIN"/>
    <property type="match status" value="1"/>
</dbReference>
<sequence>MNYKYYNLLICVFCIFLISCSEKKKETILKDKSPNIILIVVDDLGFADMSFTGLTNDVKTPSIDAIATNGVYFSNAYATSSICSPSRGGLITGSYQQRWGTFWYGGKGIHNPEFKTIPELLKEKNYSTGYVGKVHYGSYESDVTNRSFPLNHGFDYYYGHTSPRKHYLNHSDVLENAFNKVKTTHEKKGQSLRQQALWNNKEKVDTIGFSTEIFGLKARDFIKKNKNNPFFLQLSFNAVHNFTHQLPKEYLEKNGLKGYHDWDPSKEDYYDWYQKGRYPNNAEGRAHYLGQLHFLDKEIGKVTDYLAANNLDKNTVIIFISDNGGSTPIYANNSPYKGSKYTLYEGGIRVPFIISYPEKYEKGTTSNNLISAMDVLPTLCDLTGIEIPKNINGNNITEVLTGANKTIEHDFLVWDNNTQTAVRKGKWKYRSASDAAKRNADYEMVELEYGEYLYNLENDPGETTNLKNEHPEVFNELKNIHKNWRTSINSQNN</sequence>
<protein>
    <recommendedName>
        <fullName evidence="5">Sulfatase N-terminal domain-containing protein</fullName>
    </recommendedName>
</protein>
<keyword evidence="7" id="KW-1185">Reference proteome</keyword>
<dbReference type="Proteomes" id="UP000298517">
    <property type="component" value="Unassembled WGS sequence"/>
</dbReference>
<dbReference type="InterPro" id="IPR050738">
    <property type="entry name" value="Sulfatase"/>
</dbReference>
<dbReference type="InterPro" id="IPR000917">
    <property type="entry name" value="Sulfatase_N"/>
</dbReference>
<dbReference type="PANTHER" id="PTHR42693">
    <property type="entry name" value="ARYLSULFATASE FAMILY MEMBER"/>
    <property type="match status" value="1"/>
</dbReference>
<keyword evidence="4" id="KW-0106">Calcium</keyword>
<evidence type="ECO:0000256" key="1">
    <source>
        <dbReference type="ARBA" id="ARBA00008779"/>
    </source>
</evidence>
<dbReference type="SUPFAM" id="SSF53649">
    <property type="entry name" value="Alkaline phosphatase-like"/>
    <property type="match status" value="1"/>
</dbReference>
<evidence type="ECO:0000256" key="3">
    <source>
        <dbReference type="ARBA" id="ARBA00022801"/>
    </source>
</evidence>
<accession>A0A4Y8AVN0</accession>
<reference evidence="6 7" key="1">
    <citation type="journal article" date="2011" name="J. Microbiol.">
        <title>Gramella jeungdoensis sp. nov., isolated from a solar saltern in Korea.</title>
        <authorList>
            <person name="Joung Y."/>
            <person name="Kim H."/>
            <person name="Jang T."/>
            <person name="Ahn T.S."/>
            <person name="Joh K."/>
        </authorList>
    </citation>
    <scope>NUCLEOTIDE SEQUENCE [LARGE SCALE GENOMIC DNA]</scope>
    <source>
        <strain evidence="6 7">KCTC 23123</strain>
    </source>
</reference>
<dbReference type="Gene3D" id="3.40.720.10">
    <property type="entry name" value="Alkaline Phosphatase, subunit A"/>
    <property type="match status" value="1"/>
</dbReference>
<gene>
    <name evidence="6" type="ORF">E2488_01435</name>
</gene>
<comment type="similarity">
    <text evidence="1">Belongs to the sulfatase family.</text>
</comment>
<proteinExistence type="inferred from homology"/>
<dbReference type="Gene3D" id="3.30.1120.10">
    <property type="match status" value="1"/>
</dbReference>
<name>A0A4Y8AVN0_9FLAO</name>
<comment type="caution">
    <text evidence="6">The sequence shown here is derived from an EMBL/GenBank/DDBJ whole genome shotgun (WGS) entry which is preliminary data.</text>
</comment>
<keyword evidence="2" id="KW-0479">Metal-binding</keyword>
<evidence type="ECO:0000256" key="4">
    <source>
        <dbReference type="ARBA" id="ARBA00022837"/>
    </source>
</evidence>
<evidence type="ECO:0000313" key="6">
    <source>
        <dbReference type="EMBL" id="TEW76539.1"/>
    </source>
</evidence>
<dbReference type="InterPro" id="IPR017850">
    <property type="entry name" value="Alkaline_phosphatase_core_sf"/>
</dbReference>
<organism evidence="6 7">
    <name type="scientific">Gramella jeungdoensis</name>
    <dbReference type="NCBI Taxonomy" id="708091"/>
    <lineage>
        <taxon>Bacteria</taxon>
        <taxon>Pseudomonadati</taxon>
        <taxon>Bacteroidota</taxon>
        <taxon>Flavobacteriia</taxon>
        <taxon>Flavobacteriales</taxon>
        <taxon>Flavobacteriaceae</taxon>
        <taxon>Christiangramia</taxon>
    </lineage>
</organism>
<feature type="domain" description="Sulfatase N-terminal" evidence="5">
    <location>
        <begin position="34"/>
        <end position="385"/>
    </location>
</feature>
<dbReference type="PROSITE" id="PS00523">
    <property type="entry name" value="SULFATASE_1"/>
    <property type="match status" value="1"/>
</dbReference>
<dbReference type="GO" id="GO:0004065">
    <property type="term" value="F:arylsulfatase activity"/>
    <property type="evidence" value="ECO:0007669"/>
    <property type="project" value="TreeGrafter"/>
</dbReference>
<evidence type="ECO:0000259" key="5">
    <source>
        <dbReference type="Pfam" id="PF00884"/>
    </source>
</evidence>
<dbReference type="Pfam" id="PF00884">
    <property type="entry name" value="Sulfatase"/>
    <property type="match status" value="1"/>
</dbReference>
<dbReference type="GO" id="GO:0046872">
    <property type="term" value="F:metal ion binding"/>
    <property type="evidence" value="ECO:0007669"/>
    <property type="project" value="UniProtKB-KW"/>
</dbReference>
<dbReference type="InterPro" id="IPR024607">
    <property type="entry name" value="Sulfatase_CS"/>
</dbReference>
<dbReference type="AlphaFoldDB" id="A0A4Y8AVN0"/>